<gene>
    <name evidence="3" type="ORF">E7Z79_00185</name>
</gene>
<keyword evidence="3" id="KW-0482">Metalloprotease</keyword>
<dbReference type="PANTHER" id="PTHR43592:SF15">
    <property type="entry name" value="CAAX AMINO TERMINAL PROTEASE FAMILY PROTEIN"/>
    <property type="match status" value="1"/>
</dbReference>
<dbReference type="Pfam" id="PF02517">
    <property type="entry name" value="Rce1-like"/>
    <property type="match status" value="1"/>
</dbReference>
<dbReference type="Proteomes" id="UP000783037">
    <property type="component" value="Unassembled WGS sequence"/>
</dbReference>
<dbReference type="PANTHER" id="PTHR43592">
    <property type="entry name" value="CAAX AMINO TERMINAL PROTEASE"/>
    <property type="match status" value="1"/>
</dbReference>
<feature type="transmembrane region" description="Helical" evidence="1">
    <location>
        <begin position="136"/>
        <end position="157"/>
    </location>
</feature>
<feature type="transmembrane region" description="Helical" evidence="1">
    <location>
        <begin position="163"/>
        <end position="181"/>
    </location>
</feature>
<evidence type="ECO:0000313" key="4">
    <source>
        <dbReference type="Proteomes" id="UP000783037"/>
    </source>
</evidence>
<keyword evidence="3" id="KW-0645">Protease</keyword>
<accession>A0A8T3VE34</accession>
<evidence type="ECO:0000259" key="2">
    <source>
        <dbReference type="Pfam" id="PF02517"/>
    </source>
</evidence>
<feature type="domain" description="CAAX prenyl protease 2/Lysostaphin resistance protein A-like" evidence="2">
    <location>
        <begin position="114"/>
        <end position="199"/>
    </location>
</feature>
<protein>
    <submittedName>
        <fullName evidence="3">CPBP family intramembrane metalloprotease</fullName>
    </submittedName>
</protein>
<feature type="transmembrane region" description="Helical" evidence="1">
    <location>
        <begin position="99"/>
        <end position="124"/>
    </location>
</feature>
<feature type="transmembrane region" description="Helical" evidence="1">
    <location>
        <begin position="218"/>
        <end position="238"/>
    </location>
</feature>
<reference evidence="3" key="1">
    <citation type="submission" date="2019-04" db="EMBL/GenBank/DDBJ databases">
        <title>Evolution of Biomass-Degrading Anaerobic Consortia Revealed by Metagenomics.</title>
        <authorList>
            <person name="Peng X."/>
        </authorList>
    </citation>
    <scope>NUCLEOTIDE SEQUENCE</scope>
    <source>
        <strain evidence="3">SIG18</strain>
    </source>
</reference>
<name>A0A8T3VE34_9EURY</name>
<keyword evidence="1" id="KW-0472">Membrane</keyword>
<sequence length="249" mass="28445">MSLFNEKLKKIRLKELLPLIIILFLIQYSFNSLNIVQIDSIWIYILIIFYFIFKLRTQIFSIRLDVMEVFSPNILKTTLAVVILNIFFSYGMLYFSNFILGIVPSFNLFNSVFAGSLIATILISPISEELIFRGVFLNRLQFIVPAVFAVLISSLLFAALHSFGSIFSAFIFGICIAILYLKTDNIFVAIFAHFLNNLFAEIIVFLDPNKILFTNNSVMMIMSILAIVSFALILVFIVDNLKKLNSNDL</sequence>
<feature type="transmembrane region" description="Helical" evidence="1">
    <location>
        <begin position="36"/>
        <end position="53"/>
    </location>
</feature>
<dbReference type="GO" id="GO:0008237">
    <property type="term" value="F:metallopeptidase activity"/>
    <property type="evidence" value="ECO:0007669"/>
    <property type="project" value="UniProtKB-KW"/>
</dbReference>
<proteinExistence type="predicted"/>
<organism evidence="3 4">
    <name type="scientific">Methanobrevibacter thaueri</name>
    <dbReference type="NCBI Taxonomy" id="190975"/>
    <lineage>
        <taxon>Archaea</taxon>
        <taxon>Methanobacteriati</taxon>
        <taxon>Methanobacteriota</taxon>
        <taxon>Methanomada group</taxon>
        <taxon>Methanobacteria</taxon>
        <taxon>Methanobacteriales</taxon>
        <taxon>Methanobacteriaceae</taxon>
        <taxon>Methanobrevibacter</taxon>
    </lineage>
</organism>
<keyword evidence="1" id="KW-0812">Transmembrane</keyword>
<feature type="transmembrane region" description="Helical" evidence="1">
    <location>
        <begin position="186"/>
        <end position="206"/>
    </location>
</feature>
<dbReference type="AlphaFoldDB" id="A0A8T3VE34"/>
<evidence type="ECO:0000313" key="3">
    <source>
        <dbReference type="EMBL" id="MBE6500848.1"/>
    </source>
</evidence>
<keyword evidence="1" id="KW-1133">Transmembrane helix</keyword>
<dbReference type="GO" id="GO:0004175">
    <property type="term" value="F:endopeptidase activity"/>
    <property type="evidence" value="ECO:0007669"/>
    <property type="project" value="UniProtKB-ARBA"/>
</dbReference>
<comment type="caution">
    <text evidence="3">The sequence shown here is derived from an EMBL/GenBank/DDBJ whole genome shotgun (WGS) entry which is preliminary data.</text>
</comment>
<feature type="transmembrane region" description="Helical" evidence="1">
    <location>
        <begin position="12"/>
        <end position="30"/>
    </location>
</feature>
<dbReference type="InterPro" id="IPR003675">
    <property type="entry name" value="Rce1/LyrA-like_dom"/>
</dbReference>
<evidence type="ECO:0000256" key="1">
    <source>
        <dbReference type="SAM" id="Phobius"/>
    </source>
</evidence>
<dbReference type="EMBL" id="SUTK01000001">
    <property type="protein sequence ID" value="MBE6500848.1"/>
    <property type="molecule type" value="Genomic_DNA"/>
</dbReference>
<feature type="transmembrane region" description="Helical" evidence="1">
    <location>
        <begin position="74"/>
        <end position="93"/>
    </location>
</feature>
<dbReference type="GO" id="GO:0080120">
    <property type="term" value="P:CAAX-box protein maturation"/>
    <property type="evidence" value="ECO:0007669"/>
    <property type="project" value="UniProtKB-ARBA"/>
</dbReference>
<keyword evidence="3" id="KW-0378">Hydrolase</keyword>